<dbReference type="Gene3D" id="1.20.58.300">
    <property type="entry name" value="FlgN-like"/>
    <property type="match status" value="1"/>
</dbReference>
<evidence type="ECO:0000256" key="1">
    <source>
        <dbReference type="ARBA" id="ARBA00022795"/>
    </source>
</evidence>
<sequence>MAAIDDLKNLLSLDIRQLQSLTDILQQEKSCLSGSDSKTLESLTQEKNAVLEEIRERAKQKIRVLVAMGYRPDSGEPSRFIRSAGLTDLYALWQEADSSLRECHLLNENNGRIINHLQQRLTRLTDIFRGASGQQKLYGAKGQHTTVSSRTVLASA</sequence>
<dbReference type="GO" id="GO:0044780">
    <property type="term" value="P:bacterial-type flagellum assembly"/>
    <property type="evidence" value="ECO:0007669"/>
    <property type="project" value="InterPro"/>
</dbReference>
<accession>A0A0F9KXL6</accession>
<dbReference type="AlphaFoldDB" id="A0A0F9KXL6"/>
<dbReference type="Pfam" id="PF05130">
    <property type="entry name" value="FlgN"/>
    <property type="match status" value="1"/>
</dbReference>
<evidence type="ECO:0000313" key="2">
    <source>
        <dbReference type="EMBL" id="KKM86458.1"/>
    </source>
</evidence>
<gene>
    <name evidence="2" type="ORF">LCGC14_1278810</name>
</gene>
<dbReference type="InterPro" id="IPR007809">
    <property type="entry name" value="FlgN-like"/>
</dbReference>
<evidence type="ECO:0008006" key="3">
    <source>
        <dbReference type="Google" id="ProtNLM"/>
    </source>
</evidence>
<dbReference type="EMBL" id="LAZR01007254">
    <property type="protein sequence ID" value="KKM86458.1"/>
    <property type="molecule type" value="Genomic_DNA"/>
</dbReference>
<proteinExistence type="predicted"/>
<dbReference type="SUPFAM" id="SSF140566">
    <property type="entry name" value="FlgN-like"/>
    <property type="match status" value="1"/>
</dbReference>
<organism evidence="2">
    <name type="scientific">marine sediment metagenome</name>
    <dbReference type="NCBI Taxonomy" id="412755"/>
    <lineage>
        <taxon>unclassified sequences</taxon>
        <taxon>metagenomes</taxon>
        <taxon>ecological metagenomes</taxon>
    </lineage>
</organism>
<dbReference type="InterPro" id="IPR036679">
    <property type="entry name" value="FlgN-like_sf"/>
</dbReference>
<name>A0A0F9KXL6_9ZZZZ</name>
<comment type="caution">
    <text evidence="2">The sequence shown here is derived from an EMBL/GenBank/DDBJ whole genome shotgun (WGS) entry which is preliminary data.</text>
</comment>
<protein>
    <recommendedName>
        <fullName evidence="3">FlgN family protein</fullName>
    </recommendedName>
</protein>
<keyword evidence="1" id="KW-1005">Bacterial flagellum biogenesis</keyword>
<reference evidence="2" key="1">
    <citation type="journal article" date="2015" name="Nature">
        <title>Complex archaea that bridge the gap between prokaryotes and eukaryotes.</title>
        <authorList>
            <person name="Spang A."/>
            <person name="Saw J.H."/>
            <person name="Jorgensen S.L."/>
            <person name="Zaremba-Niedzwiedzka K."/>
            <person name="Martijn J."/>
            <person name="Lind A.E."/>
            <person name="van Eijk R."/>
            <person name="Schleper C."/>
            <person name="Guy L."/>
            <person name="Ettema T.J."/>
        </authorList>
    </citation>
    <scope>NUCLEOTIDE SEQUENCE</scope>
</reference>